<gene>
    <name evidence="2" type="ORF">LDC_2097</name>
</gene>
<keyword evidence="2" id="KW-0808">Transferase</keyword>
<sequence>MKENIKKWIERDGQNFLIGLGIKKGQTVLDFGCGKGHYAIPAVKIVGNKGEVYAIDKDKKALRELLSLAESEELKNIKTIIPKKELQIFEISDCFIDVVLLYDIIHLVSDRGKLYEEVYRILKLNGLLSIYPKHYMNDGIADDAGWRLKNISLEDIIKEVEKLNFRLEKKLFEKLLHEDYFDEGYILNFRKS</sequence>
<dbReference type="Pfam" id="PF13847">
    <property type="entry name" value="Methyltransf_31"/>
    <property type="match status" value="1"/>
</dbReference>
<name>D9PKM8_9ZZZZ</name>
<dbReference type="EC" id="2.1.1.-" evidence="2"/>
<feature type="domain" description="Methyltransferase" evidence="1">
    <location>
        <begin position="22"/>
        <end position="130"/>
    </location>
</feature>
<reference evidence="2" key="1">
    <citation type="submission" date="2010-07" db="EMBL/GenBank/DDBJ databases">
        <authorList>
            <consortium name="CONSOLIDER consortium CSD2007-00005"/>
            <person name="Guazzaroni M.-E."/>
            <person name="Richter M."/>
            <person name="Garcia-Salamanca A."/>
            <person name="Yarza P."/>
            <person name="Ferrer M."/>
        </authorList>
    </citation>
    <scope>NUCLEOTIDE SEQUENCE</scope>
</reference>
<proteinExistence type="predicted"/>
<reference evidence="2" key="2">
    <citation type="journal article" date="2011" name="Microb. Ecol.">
        <title>Taxonomic and Functional Metagenomic Profiling of the Microbial Community in the Anoxic Sediment of a Sub-saline Shallow Lake (Laguna de Carrizo, Central Spain).</title>
        <authorList>
            <person name="Ferrer M."/>
            <person name="Guazzaroni M.E."/>
            <person name="Richter M."/>
            <person name="Garcia-Salamanca A."/>
            <person name="Yarza P."/>
            <person name="Suarez-Suarez A."/>
            <person name="Solano J."/>
            <person name="Alcaide M."/>
            <person name="van Dillewijn P."/>
            <person name="Molina-Henares M.A."/>
            <person name="Lopez-Cortes N."/>
            <person name="Al-Ramahi Y."/>
            <person name="Guerrero C."/>
            <person name="Acosta A."/>
            <person name="de Eugenio L.I."/>
            <person name="Martinez V."/>
            <person name="Marques S."/>
            <person name="Rojo F."/>
            <person name="Santero E."/>
            <person name="Genilloud O."/>
            <person name="Perez-Perez J."/>
            <person name="Rossello-Mora R."/>
            <person name="Ramos J.L."/>
        </authorList>
    </citation>
    <scope>NUCLEOTIDE SEQUENCE</scope>
</reference>
<evidence type="ECO:0000259" key="1">
    <source>
        <dbReference type="Pfam" id="PF13847"/>
    </source>
</evidence>
<accession>D9PKM8</accession>
<organism evidence="2">
    <name type="scientific">sediment metagenome</name>
    <dbReference type="NCBI Taxonomy" id="749907"/>
    <lineage>
        <taxon>unclassified sequences</taxon>
        <taxon>metagenomes</taxon>
        <taxon>ecological metagenomes</taxon>
    </lineage>
</organism>
<dbReference type="EMBL" id="ADZX01000628">
    <property type="protein sequence ID" value="EFK95891.1"/>
    <property type="molecule type" value="Genomic_DNA"/>
</dbReference>
<dbReference type="AlphaFoldDB" id="D9PKM8"/>
<dbReference type="InterPro" id="IPR029063">
    <property type="entry name" value="SAM-dependent_MTases_sf"/>
</dbReference>
<protein>
    <submittedName>
        <fullName evidence="2">Protein containing Methyltransferase type 11 domain</fullName>
        <ecNumber evidence="2">2.1.1.-</ecNumber>
    </submittedName>
</protein>
<dbReference type="SUPFAM" id="SSF53335">
    <property type="entry name" value="S-adenosyl-L-methionine-dependent methyltransferases"/>
    <property type="match status" value="1"/>
</dbReference>
<dbReference type="GO" id="GO:0008168">
    <property type="term" value="F:methyltransferase activity"/>
    <property type="evidence" value="ECO:0007669"/>
    <property type="project" value="UniProtKB-KW"/>
</dbReference>
<dbReference type="CDD" id="cd02440">
    <property type="entry name" value="AdoMet_MTases"/>
    <property type="match status" value="1"/>
</dbReference>
<keyword evidence="2" id="KW-0489">Methyltransferase</keyword>
<evidence type="ECO:0000313" key="2">
    <source>
        <dbReference type="EMBL" id="EFK95891.1"/>
    </source>
</evidence>
<comment type="caution">
    <text evidence="2">The sequence shown here is derived from an EMBL/GenBank/DDBJ whole genome shotgun (WGS) entry which is preliminary data.</text>
</comment>
<dbReference type="Gene3D" id="3.40.50.150">
    <property type="entry name" value="Vaccinia Virus protein VP39"/>
    <property type="match status" value="1"/>
</dbReference>
<dbReference type="InterPro" id="IPR025714">
    <property type="entry name" value="Methyltranfer_dom"/>
</dbReference>
<dbReference type="GO" id="GO:0032259">
    <property type="term" value="P:methylation"/>
    <property type="evidence" value="ECO:0007669"/>
    <property type="project" value="UniProtKB-KW"/>
</dbReference>